<dbReference type="Gene3D" id="2.115.10.20">
    <property type="entry name" value="Glycosyl hydrolase domain, family 43"/>
    <property type="match status" value="1"/>
</dbReference>
<name>A0ABU1V0J0_9GAMM</name>
<protein>
    <submittedName>
        <fullName evidence="7">Beta-xylosidase</fullName>
    </submittedName>
</protein>
<keyword evidence="3" id="KW-1015">Disulfide bond</keyword>
<accession>A0ABU1V0J0</accession>
<keyword evidence="8" id="KW-1185">Reference proteome</keyword>
<evidence type="ECO:0000256" key="1">
    <source>
        <dbReference type="ARBA" id="ARBA00009865"/>
    </source>
</evidence>
<dbReference type="InterPro" id="IPR006710">
    <property type="entry name" value="Glyco_hydro_43"/>
</dbReference>
<dbReference type="Gene3D" id="2.60.120.200">
    <property type="match status" value="1"/>
</dbReference>
<dbReference type="PANTHER" id="PTHR42812:SF12">
    <property type="entry name" value="BETA-XYLOSIDASE-RELATED"/>
    <property type="match status" value="1"/>
</dbReference>
<dbReference type="CDD" id="cd09001">
    <property type="entry name" value="GH43_FsAxh1-like"/>
    <property type="match status" value="1"/>
</dbReference>
<dbReference type="Pfam" id="PF04616">
    <property type="entry name" value="Glyco_hydro_43"/>
    <property type="match status" value="1"/>
</dbReference>
<reference evidence="7 8" key="1">
    <citation type="submission" date="2023-07" db="EMBL/GenBank/DDBJ databases">
        <title>Sorghum-associated microbial communities from plants grown in Nebraska, USA.</title>
        <authorList>
            <person name="Schachtman D."/>
        </authorList>
    </citation>
    <scope>NUCLEOTIDE SEQUENCE [LARGE SCALE GENOMIC DNA]</scope>
    <source>
        <strain evidence="7 8">BE190</strain>
    </source>
</reference>
<dbReference type="SMART" id="SM00637">
    <property type="entry name" value="CBD_II"/>
    <property type="match status" value="1"/>
</dbReference>
<keyword evidence="4" id="KW-0326">Glycosidase</keyword>
<dbReference type="InterPro" id="IPR012291">
    <property type="entry name" value="CBM2_carb-bd_dom_sf"/>
</dbReference>
<feature type="chain" id="PRO_5047493938" evidence="5">
    <location>
        <begin position="34"/>
        <end position="690"/>
    </location>
</feature>
<dbReference type="SUPFAM" id="SSF49899">
    <property type="entry name" value="Concanavalin A-like lectins/glucanases"/>
    <property type="match status" value="1"/>
</dbReference>
<dbReference type="SUPFAM" id="SSF75005">
    <property type="entry name" value="Arabinanase/levansucrase/invertase"/>
    <property type="match status" value="1"/>
</dbReference>
<gene>
    <name evidence="7" type="ORF">J2X05_002904</name>
</gene>
<dbReference type="Pfam" id="PF00553">
    <property type="entry name" value="CBM_2"/>
    <property type="match status" value="1"/>
</dbReference>
<dbReference type="InterPro" id="IPR051795">
    <property type="entry name" value="Glycosyl_Hydrlase_43"/>
</dbReference>
<evidence type="ECO:0000256" key="5">
    <source>
        <dbReference type="SAM" id="SignalP"/>
    </source>
</evidence>
<keyword evidence="5" id="KW-0732">Signal</keyword>
<keyword evidence="2" id="KW-0378">Hydrolase</keyword>
<evidence type="ECO:0000259" key="6">
    <source>
        <dbReference type="PROSITE" id="PS51173"/>
    </source>
</evidence>
<dbReference type="RefSeq" id="WP_310073562.1">
    <property type="nucleotide sequence ID" value="NZ_JAVDVX010000005.1"/>
</dbReference>
<comment type="similarity">
    <text evidence="1">Belongs to the glycosyl hydrolase 43 family.</text>
</comment>
<dbReference type="PROSITE" id="PS51173">
    <property type="entry name" value="CBM2"/>
    <property type="match status" value="1"/>
</dbReference>
<dbReference type="Pfam" id="PF17851">
    <property type="entry name" value="GH43_C2"/>
    <property type="match status" value="1"/>
</dbReference>
<organism evidence="7 8">
    <name type="scientific">Cellvibrio fibrivorans</name>
    <dbReference type="NCBI Taxonomy" id="126350"/>
    <lineage>
        <taxon>Bacteria</taxon>
        <taxon>Pseudomonadati</taxon>
        <taxon>Pseudomonadota</taxon>
        <taxon>Gammaproteobacteria</taxon>
        <taxon>Cellvibrionales</taxon>
        <taxon>Cellvibrionaceae</taxon>
        <taxon>Cellvibrio</taxon>
    </lineage>
</organism>
<dbReference type="InterPro" id="IPR041542">
    <property type="entry name" value="GH43_C2"/>
</dbReference>
<dbReference type="InterPro" id="IPR023296">
    <property type="entry name" value="Glyco_hydro_beta-prop_sf"/>
</dbReference>
<dbReference type="SUPFAM" id="SSF49384">
    <property type="entry name" value="Carbohydrate-binding domain"/>
    <property type="match status" value="1"/>
</dbReference>
<evidence type="ECO:0000313" key="8">
    <source>
        <dbReference type="Proteomes" id="UP001253595"/>
    </source>
</evidence>
<dbReference type="EMBL" id="JAVDVX010000005">
    <property type="protein sequence ID" value="MDR7090878.1"/>
    <property type="molecule type" value="Genomic_DNA"/>
</dbReference>
<evidence type="ECO:0000256" key="2">
    <source>
        <dbReference type="ARBA" id="ARBA00022801"/>
    </source>
</evidence>
<feature type="domain" description="CBM2" evidence="6">
    <location>
        <begin position="28"/>
        <end position="133"/>
    </location>
</feature>
<dbReference type="InterPro" id="IPR001919">
    <property type="entry name" value="CBD2"/>
</dbReference>
<comment type="caution">
    <text evidence="7">The sequence shown here is derived from an EMBL/GenBank/DDBJ whole genome shotgun (WGS) entry which is preliminary data.</text>
</comment>
<evidence type="ECO:0000256" key="3">
    <source>
        <dbReference type="ARBA" id="ARBA00023157"/>
    </source>
</evidence>
<dbReference type="Gene3D" id="2.60.40.290">
    <property type="match status" value="1"/>
</dbReference>
<evidence type="ECO:0000256" key="4">
    <source>
        <dbReference type="ARBA" id="ARBA00023295"/>
    </source>
</evidence>
<feature type="signal peptide" evidence="5">
    <location>
        <begin position="1"/>
        <end position="33"/>
    </location>
</feature>
<dbReference type="InterPro" id="IPR008965">
    <property type="entry name" value="CBM2/CBM3_carb-bd_dom_sf"/>
</dbReference>
<sequence>MRENINASVRYAAQFAKISGSCLALLLAWNANASCQYQVTNQWNNGFTAAIKITNNTTTAINGWSVNWQYSSDNRISNSWNANVSGSNPYSATQLSWNGSISPNQTVEFGFQGTKGAANAEIPTLSGAPCGGVTPVSSARSSVRPSSVAVSSLRSSTASVAVSSLASSVVIASSKPASSLAASSKSVSSSSAAGLIEASNPNIWADVPDPSVIRVGNTYYMSSTTMHMSPGVPIMKSTDLVNWSLVNYAYNTLDNTNALNLENGQNAYGKGSWASSIRHVDGIYYVSTFSYTTNKTYIYKTTNIERGPWTTSVLNGLYHDCSLFFENGRAFLAYGIDDIKIIELTADASAIKSGGLNQTIISKSSAVAGTNFIVRPEGTHLQKINGRYYVSLITWPSGKSRTQLIFRANNLTGPYEGRVALQDQGIAQGGLIDTPTGNWYAYLFRDSGAVGRIPYLVPVSWQDGWPVMGVGGKVPQKLGFTVENKGLAGIVTSDEFNQGVQSSSVLPLQWQWNHNPDNSAWSLLARPGFMRLTNKRTASNFEVARNSLTQRTFGPQSSARIALETAAMKDGDYAGLGALQTRYGFVGVNKSNGTKSIVMVDTTSGTPQEITRIGLFQDRVYFRIDMNFVNQTDQAKFYYSLDGNNWVAIGNTLRMTYDLKHFMGYRFALFNYATQSTGGYVDFDYYRISP</sequence>
<dbReference type="Proteomes" id="UP001253595">
    <property type="component" value="Unassembled WGS sequence"/>
</dbReference>
<dbReference type="PANTHER" id="PTHR42812">
    <property type="entry name" value="BETA-XYLOSIDASE"/>
    <property type="match status" value="1"/>
</dbReference>
<dbReference type="InterPro" id="IPR013320">
    <property type="entry name" value="ConA-like_dom_sf"/>
</dbReference>
<proteinExistence type="inferred from homology"/>
<evidence type="ECO:0000313" key="7">
    <source>
        <dbReference type="EMBL" id="MDR7090878.1"/>
    </source>
</evidence>